<sequence length="97" mass="11561">MYSQHQWCPTDILQLYEHHRCMGCATSRRRKCQRPLRREDVPKIKHIINELSEQRPDPVLLRPTLKRLAVHGLCVRDHQYQADALVETWTGRMRAAF</sequence>
<dbReference type="AlphaFoldDB" id="R0K0U3"/>
<proteinExistence type="predicted"/>
<dbReference type="GeneID" id="19405657"/>
<dbReference type="EMBL" id="KB908592">
    <property type="protein sequence ID" value="EOA86738.1"/>
    <property type="molecule type" value="Genomic_DNA"/>
</dbReference>
<reference evidence="1 2" key="2">
    <citation type="journal article" date="2013" name="PLoS Genet.">
        <title>Comparative genome structure, secondary metabolite, and effector coding capacity across Cochliobolus pathogens.</title>
        <authorList>
            <person name="Condon B.J."/>
            <person name="Leng Y."/>
            <person name="Wu D."/>
            <person name="Bushley K.E."/>
            <person name="Ohm R.A."/>
            <person name="Otillar R."/>
            <person name="Martin J."/>
            <person name="Schackwitz W."/>
            <person name="Grimwood J."/>
            <person name="MohdZainudin N."/>
            <person name="Xue C."/>
            <person name="Wang R."/>
            <person name="Manning V.A."/>
            <person name="Dhillon B."/>
            <person name="Tu Z.J."/>
            <person name="Steffenson B.J."/>
            <person name="Salamov A."/>
            <person name="Sun H."/>
            <person name="Lowry S."/>
            <person name="LaButti K."/>
            <person name="Han J."/>
            <person name="Copeland A."/>
            <person name="Lindquist E."/>
            <person name="Barry K."/>
            <person name="Schmutz J."/>
            <person name="Baker S.E."/>
            <person name="Ciuffetti L.M."/>
            <person name="Grigoriev I.V."/>
            <person name="Zhong S."/>
            <person name="Turgeon B.G."/>
        </authorList>
    </citation>
    <scope>NUCLEOTIDE SEQUENCE [LARGE SCALE GENOMIC DNA]</scope>
    <source>
        <strain evidence="2">28A</strain>
    </source>
</reference>
<feature type="non-terminal residue" evidence="1">
    <location>
        <position position="97"/>
    </location>
</feature>
<name>R0K0U3_EXST2</name>
<protein>
    <submittedName>
        <fullName evidence="1">Uncharacterized protein</fullName>
    </submittedName>
</protein>
<reference evidence="1 2" key="1">
    <citation type="journal article" date="2012" name="PLoS Pathog.">
        <title>Diverse lifestyles and strategies of plant pathogenesis encoded in the genomes of eighteen Dothideomycetes fungi.</title>
        <authorList>
            <person name="Ohm R.A."/>
            <person name="Feau N."/>
            <person name="Henrissat B."/>
            <person name="Schoch C.L."/>
            <person name="Horwitz B.A."/>
            <person name="Barry K.W."/>
            <person name="Condon B.J."/>
            <person name="Copeland A.C."/>
            <person name="Dhillon B."/>
            <person name="Glaser F."/>
            <person name="Hesse C.N."/>
            <person name="Kosti I."/>
            <person name="LaButti K."/>
            <person name="Lindquist E.A."/>
            <person name="Lucas S."/>
            <person name="Salamov A.A."/>
            <person name="Bradshaw R.E."/>
            <person name="Ciuffetti L."/>
            <person name="Hamelin R.C."/>
            <person name="Kema G.H.J."/>
            <person name="Lawrence C."/>
            <person name="Scott J.A."/>
            <person name="Spatafora J.W."/>
            <person name="Turgeon B.G."/>
            <person name="de Wit P.J.G.M."/>
            <person name="Zhong S."/>
            <person name="Goodwin S.B."/>
            <person name="Grigoriev I.V."/>
        </authorList>
    </citation>
    <scope>NUCLEOTIDE SEQUENCE [LARGE SCALE GENOMIC DNA]</scope>
    <source>
        <strain evidence="2">28A</strain>
    </source>
</reference>
<gene>
    <name evidence="1" type="ORF">SETTUDRAFT_87592</name>
</gene>
<dbReference type="OrthoDB" id="8062037at2759"/>
<organism evidence="1 2">
    <name type="scientific">Exserohilum turcicum (strain 28A)</name>
    <name type="common">Northern leaf blight fungus</name>
    <name type="synonym">Setosphaeria turcica</name>
    <dbReference type="NCBI Taxonomy" id="671987"/>
    <lineage>
        <taxon>Eukaryota</taxon>
        <taxon>Fungi</taxon>
        <taxon>Dikarya</taxon>
        <taxon>Ascomycota</taxon>
        <taxon>Pezizomycotina</taxon>
        <taxon>Dothideomycetes</taxon>
        <taxon>Pleosporomycetidae</taxon>
        <taxon>Pleosporales</taxon>
        <taxon>Pleosporineae</taxon>
        <taxon>Pleosporaceae</taxon>
        <taxon>Exserohilum</taxon>
    </lineage>
</organism>
<dbReference type="RefSeq" id="XP_008025351.1">
    <property type="nucleotide sequence ID" value="XM_008027160.1"/>
</dbReference>
<dbReference type="eggNOG" id="ENOG502QPW5">
    <property type="taxonomic scope" value="Eukaryota"/>
</dbReference>
<dbReference type="Proteomes" id="UP000016935">
    <property type="component" value="Unassembled WGS sequence"/>
</dbReference>
<dbReference type="HOGENOM" id="CLU_2352400_0_0_1"/>
<dbReference type="STRING" id="671987.R0K0U3"/>
<keyword evidence="2" id="KW-1185">Reference proteome</keyword>
<evidence type="ECO:0000313" key="1">
    <source>
        <dbReference type="EMBL" id="EOA86738.1"/>
    </source>
</evidence>
<evidence type="ECO:0000313" key="2">
    <source>
        <dbReference type="Proteomes" id="UP000016935"/>
    </source>
</evidence>
<accession>R0K0U3</accession>